<protein>
    <submittedName>
        <fullName evidence="1">Uncharacterized protein</fullName>
    </submittedName>
</protein>
<organism evidence="1 2">
    <name type="scientific">Archangium gephyra</name>
    <dbReference type="NCBI Taxonomy" id="48"/>
    <lineage>
        <taxon>Bacteria</taxon>
        <taxon>Pseudomonadati</taxon>
        <taxon>Myxococcota</taxon>
        <taxon>Myxococcia</taxon>
        <taxon>Myxococcales</taxon>
        <taxon>Cystobacterineae</taxon>
        <taxon>Archangiaceae</taxon>
        <taxon>Archangium</taxon>
    </lineage>
</organism>
<dbReference type="KEGG" id="age:AA314_02562"/>
<dbReference type="Proteomes" id="UP000035579">
    <property type="component" value="Chromosome"/>
</dbReference>
<dbReference type="EMBL" id="CP011509">
    <property type="protein sequence ID" value="AKJ00936.1"/>
    <property type="molecule type" value="Genomic_DNA"/>
</dbReference>
<reference evidence="1 2" key="1">
    <citation type="submission" date="2015-05" db="EMBL/GenBank/DDBJ databases">
        <title>Genome assembly of Archangium gephyra DSM 2261.</title>
        <authorList>
            <person name="Sharma G."/>
            <person name="Subramanian S."/>
        </authorList>
    </citation>
    <scope>NUCLEOTIDE SEQUENCE [LARGE SCALE GENOMIC DNA]</scope>
    <source>
        <strain evidence="1 2">DSM 2261</strain>
    </source>
</reference>
<sequence>MKKAAEVVKEISEALREVDEQLRHHSYPEALERGEVTG</sequence>
<dbReference type="AlphaFoldDB" id="A0AAC8Q5K3"/>
<name>A0AAC8Q5K3_9BACT</name>
<proteinExistence type="predicted"/>
<gene>
    <name evidence="1" type="ORF">AA314_02562</name>
</gene>
<accession>A0AAC8Q5K3</accession>
<evidence type="ECO:0000313" key="2">
    <source>
        <dbReference type="Proteomes" id="UP000035579"/>
    </source>
</evidence>
<evidence type="ECO:0000313" key="1">
    <source>
        <dbReference type="EMBL" id="AKJ00936.1"/>
    </source>
</evidence>